<dbReference type="Proteomes" id="UP000765507">
    <property type="component" value="Unassembled WGS sequence"/>
</dbReference>
<comment type="caution">
    <text evidence="3">The sequence shown here is derived from an EMBL/GenBank/DDBJ whole genome shotgun (WGS) entry which is preliminary data.</text>
</comment>
<dbReference type="Pfam" id="PF21047">
    <property type="entry name" value="HEAT_Maestro"/>
    <property type="match status" value="1"/>
</dbReference>
<protein>
    <submittedName>
        <fullName evidence="3">Maestro heat like repeat family member 8</fullName>
    </submittedName>
</protein>
<reference evidence="3 4" key="1">
    <citation type="journal article" date="2020" name="G3 (Bethesda)">
        <title>Draft Genome of the Common Snapping Turtle, Chelydra serpentina, a Model for Phenotypic Plasticity in Reptiles.</title>
        <authorList>
            <person name="Das D."/>
            <person name="Singh S.K."/>
            <person name="Bierstedt J."/>
            <person name="Erickson A."/>
            <person name="Galli G.L.J."/>
            <person name="Crossley D.A. 2nd"/>
            <person name="Rhen T."/>
        </authorList>
    </citation>
    <scope>NUCLEOTIDE SEQUENCE [LARGE SCALE GENOMIC DNA]</scope>
    <source>
        <strain evidence="3">KW</strain>
    </source>
</reference>
<name>A0A8T1SK31_CHESE</name>
<keyword evidence="4" id="KW-1185">Reference proteome</keyword>
<dbReference type="InterPro" id="IPR045206">
    <property type="entry name" value="Maestro_heat-like_prot"/>
</dbReference>
<dbReference type="EMBL" id="JAHGAV010000192">
    <property type="protein sequence ID" value="KAG6929017.1"/>
    <property type="molecule type" value="Genomic_DNA"/>
</dbReference>
<proteinExistence type="predicted"/>
<evidence type="ECO:0000256" key="1">
    <source>
        <dbReference type="SAM" id="SignalP"/>
    </source>
</evidence>
<organism evidence="3 4">
    <name type="scientific">Chelydra serpentina</name>
    <name type="common">Snapping turtle</name>
    <name type="synonym">Testudo serpentina</name>
    <dbReference type="NCBI Taxonomy" id="8475"/>
    <lineage>
        <taxon>Eukaryota</taxon>
        <taxon>Metazoa</taxon>
        <taxon>Chordata</taxon>
        <taxon>Craniata</taxon>
        <taxon>Vertebrata</taxon>
        <taxon>Euteleostomi</taxon>
        <taxon>Archelosauria</taxon>
        <taxon>Testudinata</taxon>
        <taxon>Testudines</taxon>
        <taxon>Cryptodira</taxon>
        <taxon>Durocryptodira</taxon>
        <taxon>Americhelydia</taxon>
        <taxon>Chelydroidea</taxon>
        <taxon>Chelydridae</taxon>
        <taxon>Chelydra</taxon>
    </lineage>
</organism>
<dbReference type="PANTHER" id="PTHR23120">
    <property type="entry name" value="MAESTRO-RELATED HEAT DOMAIN-CONTAINING"/>
    <property type="match status" value="1"/>
</dbReference>
<accession>A0A8T1SK31</accession>
<evidence type="ECO:0000313" key="3">
    <source>
        <dbReference type="EMBL" id="KAG6929017.1"/>
    </source>
</evidence>
<evidence type="ECO:0000313" key="4">
    <source>
        <dbReference type="Proteomes" id="UP000765507"/>
    </source>
</evidence>
<dbReference type="GO" id="GO:0005737">
    <property type="term" value="C:cytoplasm"/>
    <property type="evidence" value="ECO:0007669"/>
    <property type="project" value="TreeGrafter"/>
</dbReference>
<evidence type="ECO:0000259" key="2">
    <source>
        <dbReference type="Pfam" id="PF21047"/>
    </source>
</evidence>
<feature type="chain" id="PRO_5035775936" evidence="1">
    <location>
        <begin position="16"/>
        <end position="135"/>
    </location>
</feature>
<feature type="non-terminal residue" evidence="3">
    <location>
        <position position="1"/>
    </location>
</feature>
<dbReference type="InterPro" id="IPR048465">
    <property type="entry name" value="Maestro-like_HEAT"/>
</dbReference>
<feature type="signal peptide" evidence="1">
    <location>
        <begin position="1"/>
        <end position="15"/>
    </location>
</feature>
<dbReference type="OrthoDB" id="9047438at2759"/>
<keyword evidence="1" id="KW-0732">Signal</keyword>
<sequence>MRVMSHLIWFPLSQAADLVAGVCSRLGSVQQPSSRTLMMKLVGLLAGEAEHLDTVISCLLDHSFPTDSNSAELWQFLSADPALGGQMMETLVVKLQSHHSSEHRASHTSAAVSHNSNIHGPIQLNLSYVSVSQGT</sequence>
<dbReference type="AlphaFoldDB" id="A0A8T1SK31"/>
<gene>
    <name evidence="3" type="primary">MROH8</name>
    <name evidence="3" type="ORF">G0U57_006676</name>
</gene>
<feature type="domain" description="Maestro-like HEAT-repeats" evidence="2">
    <location>
        <begin position="13"/>
        <end position="87"/>
    </location>
</feature>
<dbReference type="PANTHER" id="PTHR23120:SF0">
    <property type="entry name" value="MAESTRO HEAT-LIKE REPEAT FAMILY MEMBER 1"/>
    <property type="match status" value="1"/>
</dbReference>